<protein>
    <submittedName>
        <fullName evidence="1">Uncharacterized protein</fullName>
    </submittedName>
</protein>
<accession>A0ACC2L1X1</accession>
<evidence type="ECO:0000313" key="1">
    <source>
        <dbReference type="EMBL" id="KAJ8627260.1"/>
    </source>
</evidence>
<organism evidence="1 2">
    <name type="scientific">Persea americana</name>
    <name type="common">Avocado</name>
    <dbReference type="NCBI Taxonomy" id="3435"/>
    <lineage>
        <taxon>Eukaryota</taxon>
        <taxon>Viridiplantae</taxon>
        <taxon>Streptophyta</taxon>
        <taxon>Embryophyta</taxon>
        <taxon>Tracheophyta</taxon>
        <taxon>Spermatophyta</taxon>
        <taxon>Magnoliopsida</taxon>
        <taxon>Magnoliidae</taxon>
        <taxon>Laurales</taxon>
        <taxon>Lauraceae</taxon>
        <taxon>Persea</taxon>
    </lineage>
</organism>
<proteinExistence type="predicted"/>
<gene>
    <name evidence="1" type="ORF">MRB53_020567</name>
</gene>
<dbReference type="Proteomes" id="UP001234297">
    <property type="component" value="Chromosome 6"/>
</dbReference>
<comment type="caution">
    <text evidence="1">The sequence shown here is derived from an EMBL/GenBank/DDBJ whole genome shotgun (WGS) entry which is preliminary data.</text>
</comment>
<sequence length="122" mass="13610">MDFFFVFPQARFARGRSEQHIQNPFSLSRFFPPALDLRVLQAATVASFASGLASPTTIFCCLGMSTDPTASRIHVIRSGTTHFVASRPVYGPAHFIAETLLQQGRQRKQVPVSLVNRNFDRP</sequence>
<evidence type="ECO:0000313" key="2">
    <source>
        <dbReference type="Proteomes" id="UP001234297"/>
    </source>
</evidence>
<dbReference type="EMBL" id="CM056814">
    <property type="protein sequence ID" value="KAJ8627260.1"/>
    <property type="molecule type" value="Genomic_DNA"/>
</dbReference>
<reference evidence="1 2" key="1">
    <citation type="journal article" date="2022" name="Hortic Res">
        <title>A haplotype resolved chromosomal level avocado genome allows analysis of novel avocado genes.</title>
        <authorList>
            <person name="Nath O."/>
            <person name="Fletcher S.J."/>
            <person name="Hayward A."/>
            <person name="Shaw L.M."/>
            <person name="Masouleh A.K."/>
            <person name="Furtado A."/>
            <person name="Henry R.J."/>
            <person name="Mitter N."/>
        </authorList>
    </citation>
    <scope>NUCLEOTIDE SEQUENCE [LARGE SCALE GENOMIC DNA]</scope>
    <source>
        <strain evidence="2">cv. Hass</strain>
    </source>
</reference>
<keyword evidence="2" id="KW-1185">Reference proteome</keyword>
<name>A0ACC2L1X1_PERAE</name>